<evidence type="ECO:0000313" key="2">
    <source>
        <dbReference type="Proteomes" id="UP000243006"/>
    </source>
</evidence>
<dbReference type="PANTHER" id="PTHR11125:SF7">
    <property type="entry name" value="TRANSCRIPTION ELONGATION FACTOR SPT5"/>
    <property type="match status" value="1"/>
</dbReference>
<accession>A0A1Y3EJN8</accession>
<dbReference type="EMBL" id="LVZM01013611">
    <property type="protein sequence ID" value="OUC44037.1"/>
    <property type="molecule type" value="Genomic_DNA"/>
</dbReference>
<organism evidence="1 2">
    <name type="scientific">Trichinella nativa</name>
    <dbReference type="NCBI Taxonomy" id="6335"/>
    <lineage>
        <taxon>Eukaryota</taxon>
        <taxon>Metazoa</taxon>
        <taxon>Ecdysozoa</taxon>
        <taxon>Nematoda</taxon>
        <taxon>Enoplea</taxon>
        <taxon>Dorylaimia</taxon>
        <taxon>Trichinellida</taxon>
        <taxon>Trichinellidae</taxon>
        <taxon>Trichinella</taxon>
    </lineage>
</organism>
<sequence length="99" mass="11205">MVPIKETPDVFKVIKDTSALKPGVFVRVKRSVYKDDIAQIFTSAIAIAERCCDKLDKKVLVDWVDLSQKSIHLKLIPRIDYTRMRGAMRSAGETDAPKK</sequence>
<dbReference type="GO" id="GO:0003729">
    <property type="term" value="F:mRNA binding"/>
    <property type="evidence" value="ECO:0007669"/>
    <property type="project" value="TreeGrafter"/>
</dbReference>
<dbReference type="PANTHER" id="PTHR11125">
    <property type="entry name" value="SUPPRESSOR OF TY 5"/>
    <property type="match status" value="1"/>
</dbReference>
<name>A0A1Y3EJN8_9BILA</name>
<gene>
    <name evidence="1" type="ORF">D917_09358</name>
</gene>
<dbReference type="GO" id="GO:0032044">
    <property type="term" value="C:DSIF complex"/>
    <property type="evidence" value="ECO:0007669"/>
    <property type="project" value="TreeGrafter"/>
</dbReference>
<protein>
    <submittedName>
        <fullName evidence="1">Uncharacterized protein</fullName>
    </submittedName>
</protein>
<proteinExistence type="predicted"/>
<evidence type="ECO:0000313" key="1">
    <source>
        <dbReference type="EMBL" id="OUC44037.1"/>
    </source>
</evidence>
<feature type="non-terminal residue" evidence="1">
    <location>
        <position position="99"/>
    </location>
</feature>
<dbReference type="AlphaFoldDB" id="A0A1Y3EJN8"/>
<reference evidence="1 2" key="1">
    <citation type="submission" date="2015-04" db="EMBL/GenBank/DDBJ databases">
        <title>Draft genome of the roundworm Trichinella nativa.</title>
        <authorList>
            <person name="Mitreva M."/>
        </authorList>
    </citation>
    <scope>NUCLEOTIDE SEQUENCE [LARGE SCALE GENOMIC DNA]</scope>
    <source>
        <strain evidence="1 2">ISS45</strain>
    </source>
</reference>
<dbReference type="InterPro" id="IPR039659">
    <property type="entry name" value="SPT5"/>
</dbReference>
<dbReference type="GO" id="GO:0006368">
    <property type="term" value="P:transcription elongation by RNA polymerase II"/>
    <property type="evidence" value="ECO:0007669"/>
    <property type="project" value="TreeGrafter"/>
</dbReference>
<dbReference type="GO" id="GO:0006357">
    <property type="term" value="P:regulation of transcription by RNA polymerase II"/>
    <property type="evidence" value="ECO:0007669"/>
    <property type="project" value="InterPro"/>
</dbReference>
<comment type="caution">
    <text evidence="1">The sequence shown here is derived from an EMBL/GenBank/DDBJ whole genome shotgun (WGS) entry which is preliminary data.</text>
</comment>
<dbReference type="GO" id="GO:0032784">
    <property type="term" value="P:regulation of DNA-templated transcription elongation"/>
    <property type="evidence" value="ECO:0007669"/>
    <property type="project" value="InterPro"/>
</dbReference>
<dbReference type="Proteomes" id="UP000243006">
    <property type="component" value="Unassembled WGS sequence"/>
</dbReference>